<feature type="compositionally biased region" description="Polar residues" evidence="1">
    <location>
        <begin position="67"/>
        <end position="76"/>
    </location>
</feature>
<dbReference type="AlphaFoldDB" id="A0A1W4XAF4"/>
<dbReference type="KEGG" id="apln:108742406"/>
<feature type="region of interest" description="Disordered" evidence="1">
    <location>
        <begin position="58"/>
        <end position="80"/>
    </location>
</feature>
<name>A0A1W4XAF4_AGRPL</name>
<proteinExistence type="predicted"/>
<gene>
    <name evidence="3" type="primary">LOC108742406</name>
</gene>
<keyword evidence="2" id="KW-1185">Reference proteome</keyword>
<accession>A0A1W4XAF4</accession>
<evidence type="ECO:0000256" key="1">
    <source>
        <dbReference type="SAM" id="MobiDB-lite"/>
    </source>
</evidence>
<evidence type="ECO:0000313" key="2">
    <source>
        <dbReference type="Proteomes" id="UP000192223"/>
    </source>
</evidence>
<protein>
    <submittedName>
        <fullName evidence="3">Uncharacterized protein LOC108742406 isoform X1</fullName>
    </submittedName>
</protein>
<dbReference type="RefSeq" id="XP_018333106.1">
    <property type="nucleotide sequence ID" value="XM_018477604.2"/>
</dbReference>
<dbReference type="GeneID" id="108742406"/>
<sequence length="697" mass="78257">MNSANEEVHVNLVLPENTSSTENQELSAADNNANLNASTSKGAIPKNTSATKLLSSAKKSGKLNNNTDEPNLSCNHQLKERPHQNGFGECVSNQVPNPYSSDVENSYSSEIFWKTEKAEHEEPQFLTLGDLQTFNIPSASQYEKIKDNFNDYNLYRQDLHLSDSSNDENELLSISDDGCVYTFKGDQVADLPSSFFSLDIPLQPSPEISIQNRQKNNTSPEMDYLEMDFDPGPSGDADSDTGLNGDMDNIENLPSTSSYNISIQENKTVLRECETKSDLKNIKSEFRHVLQEQEVKTSANQEVNITTSSQLNNSVTSISSNLPLEFKPMDRPVSHQNAELITQIRSLKLPWLDSPNRYNSKPITREPAEHSFSLMSCSSEYNSPSDKENYVCYDNFNISKSCNSSPNDLTSCTKVRKVMLWSEEEAAKKQIPQIGVSACGATAVLNVLKALRFPISLPDKAQTFVKTRLRENSSPLLEYLLSRSVAGCTHEDIINGLSKASGGEIYSRFFHMYPERDFDLSCFLRFWMKNDTVPIATVNLQKCSNYKNSGTIPDAWHHQMIFGISSKGIHLTNPLECIEIAQIWPQLCSESVLLIKREDILARWNQKTDLPRLMTINHKSWRNLNVVGQVANMVRESRREFRPGFTNTSHITIPAAYSSGITLALRKSNPLYPLLRFCDDLPVLHLSKIKSSSKTGQ</sequence>
<dbReference type="Proteomes" id="UP000192223">
    <property type="component" value="Unplaced"/>
</dbReference>
<organism evidence="2 3">
    <name type="scientific">Agrilus planipennis</name>
    <name type="common">Emerald ash borer</name>
    <name type="synonym">Agrilus marcopoli</name>
    <dbReference type="NCBI Taxonomy" id="224129"/>
    <lineage>
        <taxon>Eukaryota</taxon>
        <taxon>Metazoa</taxon>
        <taxon>Ecdysozoa</taxon>
        <taxon>Arthropoda</taxon>
        <taxon>Hexapoda</taxon>
        <taxon>Insecta</taxon>
        <taxon>Pterygota</taxon>
        <taxon>Neoptera</taxon>
        <taxon>Endopterygota</taxon>
        <taxon>Coleoptera</taxon>
        <taxon>Polyphaga</taxon>
        <taxon>Elateriformia</taxon>
        <taxon>Buprestoidea</taxon>
        <taxon>Buprestidae</taxon>
        <taxon>Agrilinae</taxon>
        <taxon>Agrilus</taxon>
    </lineage>
</organism>
<dbReference type="OrthoDB" id="10064600at2759"/>
<reference evidence="3" key="1">
    <citation type="submission" date="2025-08" db="UniProtKB">
        <authorList>
            <consortium name="RefSeq"/>
        </authorList>
    </citation>
    <scope>IDENTIFICATION</scope>
    <source>
        <tissue evidence="3">Entire body</tissue>
    </source>
</reference>
<evidence type="ECO:0000313" key="3">
    <source>
        <dbReference type="RefSeq" id="XP_018333106.1"/>
    </source>
</evidence>
<dbReference type="InParanoid" id="A0A1W4XAF4"/>